<keyword evidence="1" id="KW-0812">Transmembrane</keyword>
<evidence type="ECO:0000313" key="3">
    <source>
        <dbReference type="Proteomes" id="UP001500274"/>
    </source>
</evidence>
<keyword evidence="1" id="KW-0472">Membrane</keyword>
<accession>A0ABN3P5Y4</accession>
<organism evidence="2 3">
    <name type="scientific">Microbacterium binotii</name>
    <dbReference type="NCBI Taxonomy" id="462710"/>
    <lineage>
        <taxon>Bacteria</taxon>
        <taxon>Bacillati</taxon>
        <taxon>Actinomycetota</taxon>
        <taxon>Actinomycetes</taxon>
        <taxon>Micrococcales</taxon>
        <taxon>Microbacteriaceae</taxon>
        <taxon>Microbacterium</taxon>
    </lineage>
</organism>
<comment type="caution">
    <text evidence="2">The sequence shown here is derived from an EMBL/GenBank/DDBJ whole genome shotgun (WGS) entry which is preliminary data.</text>
</comment>
<protein>
    <submittedName>
        <fullName evidence="2">Uncharacterized protein</fullName>
    </submittedName>
</protein>
<feature type="transmembrane region" description="Helical" evidence="1">
    <location>
        <begin position="197"/>
        <end position="215"/>
    </location>
</feature>
<feature type="transmembrane region" description="Helical" evidence="1">
    <location>
        <begin position="30"/>
        <end position="49"/>
    </location>
</feature>
<dbReference type="RefSeq" id="WP_344226522.1">
    <property type="nucleotide sequence ID" value="NZ_BAAARI010000003.1"/>
</dbReference>
<proteinExistence type="predicted"/>
<evidence type="ECO:0000313" key="2">
    <source>
        <dbReference type="EMBL" id="GAA2569072.1"/>
    </source>
</evidence>
<keyword evidence="3" id="KW-1185">Reference proteome</keyword>
<dbReference type="EMBL" id="BAAARI010000003">
    <property type="protein sequence ID" value="GAA2569072.1"/>
    <property type="molecule type" value="Genomic_DNA"/>
</dbReference>
<gene>
    <name evidence="2" type="ORF">GCM10009862_04730</name>
</gene>
<name>A0ABN3P5Y4_9MICO</name>
<sequence length="390" mass="40868">MIRLLFFVGAGMAIGALVVSEIGPPGAGEITFPAGMVLAIFSGILILIARATRGMPAASTADLDAARSEGRMALARIDAVTQTGTLINDQPVCDLDLSIQPLEGPAYRARVRQLVRLVDIPAVQPGSLRAVALLSADGAEVALADDDVTQAPYAGIRIPAQAELGEPRLPEPGAVSIKGRRRGPLIGRGPKGRGLRFVLFALAFLVAGASVVLPYPTAVAQTITALGQGRLTADLRQPETTADAVAALTAKIGHDRVVGISVSEDVILVDAPVTPGSTDTDRWEYRRGEVVRDGPAPSQPDSAAEQFSLDGVSWPGLWTTMQTAADAEGIDSLSGVALRLERAADSDIDSPTFAQNGGPVRARFWFDGDYRSVFYDVAPDGTDPVRTEGK</sequence>
<keyword evidence="1" id="KW-1133">Transmembrane helix</keyword>
<reference evidence="2 3" key="1">
    <citation type="journal article" date="2019" name="Int. J. Syst. Evol. Microbiol.">
        <title>The Global Catalogue of Microorganisms (GCM) 10K type strain sequencing project: providing services to taxonomists for standard genome sequencing and annotation.</title>
        <authorList>
            <consortium name="The Broad Institute Genomics Platform"/>
            <consortium name="The Broad Institute Genome Sequencing Center for Infectious Disease"/>
            <person name="Wu L."/>
            <person name="Ma J."/>
        </authorList>
    </citation>
    <scope>NUCLEOTIDE SEQUENCE [LARGE SCALE GENOMIC DNA]</scope>
    <source>
        <strain evidence="2 3">JCM 16365</strain>
    </source>
</reference>
<dbReference type="Proteomes" id="UP001500274">
    <property type="component" value="Unassembled WGS sequence"/>
</dbReference>
<evidence type="ECO:0000256" key="1">
    <source>
        <dbReference type="SAM" id="Phobius"/>
    </source>
</evidence>